<dbReference type="OrthoDB" id="439917at2759"/>
<gene>
    <name evidence="3" type="ORF">BD626DRAFT_547122</name>
</gene>
<evidence type="ECO:0000313" key="3">
    <source>
        <dbReference type="EMBL" id="TRM64732.1"/>
    </source>
</evidence>
<name>A0A550CIT6_9AGAR</name>
<protein>
    <recommendedName>
        <fullName evidence="2">Protein CPL1-like domain-containing protein</fullName>
    </recommendedName>
</protein>
<accession>A0A550CIT6</accession>
<dbReference type="AlphaFoldDB" id="A0A550CIT6"/>
<keyword evidence="1" id="KW-0732">Signal</keyword>
<sequence>MLPSCSLVVLAVLLVHTAAAARIDRDVISSRQFRYKRAPVAAQTCLAINVPVDDTTYTDCICADVGVESAFLDRAPTDVLAALGVVDEADVDALITNQGTACTYPDNSTPVCSPSNACAFTCPDGVTTNADGTSCNVCTDPDLAFNPTTLVCDACAAPLVTCNGQCLPEGSTCASPAPGSRRRGISLRKRTMTPSCGEEQELCGINGVRWGSECVNTHSDVESCGGCMIPNPLVLQGRRRSFEQGADCTLVANADQVACEEGACRILSCKVGYTQSAGFCISV</sequence>
<dbReference type="InterPro" id="IPR048661">
    <property type="entry name" value="CPL1-like"/>
</dbReference>
<evidence type="ECO:0000259" key="2">
    <source>
        <dbReference type="Pfam" id="PF21671"/>
    </source>
</evidence>
<organism evidence="3 4">
    <name type="scientific">Schizophyllum amplum</name>
    <dbReference type="NCBI Taxonomy" id="97359"/>
    <lineage>
        <taxon>Eukaryota</taxon>
        <taxon>Fungi</taxon>
        <taxon>Dikarya</taxon>
        <taxon>Basidiomycota</taxon>
        <taxon>Agaricomycotina</taxon>
        <taxon>Agaricomycetes</taxon>
        <taxon>Agaricomycetidae</taxon>
        <taxon>Agaricales</taxon>
        <taxon>Schizophyllaceae</taxon>
        <taxon>Schizophyllum</taxon>
    </lineage>
</organism>
<evidence type="ECO:0000256" key="1">
    <source>
        <dbReference type="SAM" id="SignalP"/>
    </source>
</evidence>
<reference evidence="3 4" key="1">
    <citation type="journal article" date="2019" name="New Phytol.">
        <title>Comparative genomics reveals unique wood-decay strategies and fruiting body development in the Schizophyllaceae.</title>
        <authorList>
            <person name="Almasi E."/>
            <person name="Sahu N."/>
            <person name="Krizsan K."/>
            <person name="Balint B."/>
            <person name="Kovacs G.M."/>
            <person name="Kiss B."/>
            <person name="Cseklye J."/>
            <person name="Drula E."/>
            <person name="Henrissat B."/>
            <person name="Nagy I."/>
            <person name="Chovatia M."/>
            <person name="Adam C."/>
            <person name="LaButti K."/>
            <person name="Lipzen A."/>
            <person name="Riley R."/>
            <person name="Grigoriev I.V."/>
            <person name="Nagy L.G."/>
        </authorList>
    </citation>
    <scope>NUCLEOTIDE SEQUENCE [LARGE SCALE GENOMIC DNA]</scope>
    <source>
        <strain evidence="3 4">NL-1724</strain>
    </source>
</reference>
<proteinExistence type="predicted"/>
<dbReference type="Pfam" id="PF21671">
    <property type="entry name" value="CPL1-like"/>
    <property type="match status" value="1"/>
</dbReference>
<comment type="caution">
    <text evidence="3">The sequence shown here is derived from an EMBL/GenBank/DDBJ whole genome shotgun (WGS) entry which is preliminary data.</text>
</comment>
<keyword evidence="4" id="KW-1185">Reference proteome</keyword>
<evidence type="ECO:0000313" key="4">
    <source>
        <dbReference type="Proteomes" id="UP000320762"/>
    </source>
</evidence>
<feature type="signal peptide" evidence="1">
    <location>
        <begin position="1"/>
        <end position="20"/>
    </location>
</feature>
<dbReference type="PANTHER" id="PTHR35192">
    <property type="entry name" value="PROTEIN, PUTATIVE-RELATED"/>
    <property type="match status" value="1"/>
</dbReference>
<dbReference type="STRING" id="97359.A0A550CIT6"/>
<dbReference type="EMBL" id="VDMD01000006">
    <property type="protein sequence ID" value="TRM64732.1"/>
    <property type="molecule type" value="Genomic_DNA"/>
</dbReference>
<dbReference type="InterPro" id="IPR038955">
    <property type="entry name" value="PriA/CPL1_fungi"/>
</dbReference>
<feature type="domain" description="Protein CPL1-like" evidence="2">
    <location>
        <begin position="213"/>
        <end position="277"/>
    </location>
</feature>
<dbReference type="Proteomes" id="UP000320762">
    <property type="component" value="Unassembled WGS sequence"/>
</dbReference>
<feature type="chain" id="PRO_5021730154" description="Protein CPL1-like domain-containing protein" evidence="1">
    <location>
        <begin position="21"/>
        <end position="283"/>
    </location>
</feature>
<dbReference type="PANTHER" id="PTHR35192:SF2">
    <property type="entry name" value="APPLE DOMAIN-CONTAINING PROTEIN"/>
    <property type="match status" value="1"/>
</dbReference>